<dbReference type="EMBL" id="CP163439">
    <property type="protein sequence ID" value="XDQ36257.1"/>
    <property type="molecule type" value="Genomic_DNA"/>
</dbReference>
<sequence length="62" mass="6886">MSTAVDELAEHGRGVVTVEAVTDRWGWVPLADRPGKTVWFECDAKAAAQREVNGERRERDGC</sequence>
<protein>
    <submittedName>
        <fullName evidence="1">Uncharacterized protein</fullName>
    </submittedName>
</protein>
<name>A0AB39Q1A0_9ACTN</name>
<dbReference type="InterPro" id="IPR036890">
    <property type="entry name" value="HATPase_C_sf"/>
</dbReference>
<gene>
    <name evidence="1" type="ORF">AB5J49_24560</name>
</gene>
<organism evidence="1">
    <name type="scientific">Streptomyces sp. R28</name>
    <dbReference type="NCBI Taxonomy" id="3238628"/>
    <lineage>
        <taxon>Bacteria</taxon>
        <taxon>Bacillati</taxon>
        <taxon>Actinomycetota</taxon>
        <taxon>Actinomycetes</taxon>
        <taxon>Kitasatosporales</taxon>
        <taxon>Streptomycetaceae</taxon>
        <taxon>Streptomyces</taxon>
    </lineage>
</organism>
<dbReference type="AlphaFoldDB" id="A0AB39Q1A0"/>
<evidence type="ECO:0000313" key="1">
    <source>
        <dbReference type="EMBL" id="XDQ36257.1"/>
    </source>
</evidence>
<dbReference type="RefSeq" id="WP_369170782.1">
    <property type="nucleotide sequence ID" value="NZ_CP163439.1"/>
</dbReference>
<dbReference type="Gene3D" id="3.30.565.10">
    <property type="entry name" value="Histidine kinase-like ATPase, C-terminal domain"/>
    <property type="match status" value="1"/>
</dbReference>
<accession>A0AB39Q1A0</accession>
<proteinExistence type="predicted"/>
<reference evidence="1" key="1">
    <citation type="submission" date="2024-07" db="EMBL/GenBank/DDBJ databases">
        <authorList>
            <person name="Yu S.T."/>
        </authorList>
    </citation>
    <scope>NUCLEOTIDE SEQUENCE</scope>
    <source>
        <strain evidence="1">R28</strain>
    </source>
</reference>